<comment type="caution">
    <text evidence="14">The sequence shown here is derived from an EMBL/GenBank/DDBJ whole genome shotgun (WGS) entry which is preliminary data.</text>
</comment>
<protein>
    <recommendedName>
        <fullName evidence="4 13">Tetraacyldisaccharide 4'-kinase</fullName>
        <ecNumber evidence="3 13">2.7.1.130</ecNumber>
    </recommendedName>
    <alternativeName>
        <fullName evidence="12 13">Lipid A 4'-kinase</fullName>
    </alternativeName>
</protein>
<dbReference type="GO" id="GO:0009244">
    <property type="term" value="P:lipopolysaccharide core region biosynthetic process"/>
    <property type="evidence" value="ECO:0007669"/>
    <property type="project" value="TreeGrafter"/>
</dbReference>
<dbReference type="AlphaFoldDB" id="A0A7J0BSM9"/>
<dbReference type="EMBL" id="BLVP01000002">
    <property type="protein sequence ID" value="GFM36201.1"/>
    <property type="molecule type" value="Genomic_DNA"/>
</dbReference>
<dbReference type="NCBIfam" id="TIGR00682">
    <property type="entry name" value="lpxK"/>
    <property type="match status" value="1"/>
</dbReference>
<keyword evidence="10 13" id="KW-0067">ATP-binding</keyword>
<proteinExistence type="inferred from homology"/>
<evidence type="ECO:0000256" key="1">
    <source>
        <dbReference type="ARBA" id="ARBA00002274"/>
    </source>
</evidence>
<keyword evidence="7 13" id="KW-0808">Transferase</keyword>
<keyword evidence="5 13" id="KW-0444">Lipid biosynthesis</keyword>
<dbReference type="RefSeq" id="WP_174408873.1">
    <property type="nucleotide sequence ID" value="NZ_BLVP01000002.1"/>
</dbReference>
<comment type="similarity">
    <text evidence="13">Belongs to the LpxK family.</text>
</comment>
<evidence type="ECO:0000256" key="3">
    <source>
        <dbReference type="ARBA" id="ARBA00012071"/>
    </source>
</evidence>
<dbReference type="Pfam" id="PF02606">
    <property type="entry name" value="LpxK"/>
    <property type="match status" value="1"/>
</dbReference>
<keyword evidence="9 13" id="KW-0418">Kinase</keyword>
<dbReference type="UniPathway" id="UPA00359">
    <property type="reaction ID" value="UER00482"/>
</dbReference>
<evidence type="ECO:0000256" key="7">
    <source>
        <dbReference type="ARBA" id="ARBA00022679"/>
    </source>
</evidence>
<feature type="binding site" evidence="13">
    <location>
        <begin position="52"/>
        <end position="59"/>
    </location>
    <ligand>
        <name>ATP</name>
        <dbReference type="ChEBI" id="CHEBI:30616"/>
    </ligand>
</feature>
<organism evidence="14 15">
    <name type="scientific">Desulfovibrio psychrotolerans</name>
    <dbReference type="NCBI Taxonomy" id="415242"/>
    <lineage>
        <taxon>Bacteria</taxon>
        <taxon>Pseudomonadati</taxon>
        <taxon>Thermodesulfobacteriota</taxon>
        <taxon>Desulfovibrionia</taxon>
        <taxon>Desulfovibrionales</taxon>
        <taxon>Desulfovibrionaceae</taxon>
        <taxon>Desulfovibrio</taxon>
    </lineage>
</organism>
<comment type="pathway">
    <text evidence="2 13">Glycolipid biosynthesis; lipid IV(A) biosynthesis; lipid IV(A) from (3R)-3-hydroxytetradecanoyl-[acyl-carrier-protein] and UDP-N-acetyl-alpha-D-glucosamine: step 6/6.</text>
</comment>
<dbReference type="HAMAP" id="MF_00409">
    <property type="entry name" value="LpxK"/>
    <property type="match status" value="1"/>
</dbReference>
<keyword evidence="6 13" id="KW-0441">Lipid A biosynthesis</keyword>
<reference evidence="14 15" key="1">
    <citation type="submission" date="2020-05" db="EMBL/GenBank/DDBJ databases">
        <title>Draft genome sequence of Desulfovibrio psychrotolerans JS1T.</title>
        <authorList>
            <person name="Ueno A."/>
            <person name="Tamazawa S."/>
            <person name="Tamamura S."/>
            <person name="Murakami T."/>
            <person name="Kiyama T."/>
            <person name="Inomata H."/>
            <person name="Amano Y."/>
            <person name="Miyakawa K."/>
            <person name="Tamaki H."/>
            <person name="Naganuma T."/>
            <person name="Kaneko K."/>
        </authorList>
    </citation>
    <scope>NUCLEOTIDE SEQUENCE [LARGE SCALE GENOMIC DNA]</scope>
    <source>
        <strain evidence="14 15">JS1</strain>
    </source>
</reference>
<evidence type="ECO:0000256" key="5">
    <source>
        <dbReference type="ARBA" id="ARBA00022516"/>
    </source>
</evidence>
<evidence type="ECO:0000256" key="8">
    <source>
        <dbReference type="ARBA" id="ARBA00022741"/>
    </source>
</evidence>
<sequence length="365" mass="39882">MPSHSAQRLLFPLLSPLGLLYGAAMSARRRRLEREGAGVVPSVPVVSVGNIGWGGTGKTPVVDWLLGWAAQEGLRAVVLTRGYKAAPPRLPYLVDAQSAPGEAGDEPLMLARQHPLARVVVDPVRSRAAQWAQEALSPNVFILDDGFQHLAVRRNLDIVLLAPEDLREDWNRVIPAGSWREGADALSRAHAFIIKADPARFIALLPDIRRRLAVFDVPVFGFHLRSTGIVRACGGEDCVTPDVFAPDGYVLFSGVGNPAQVEATATAFLGRPPVRHHIFADHHRYTADDVGAMVRQARQTRPSQRALPLLCTPKDAVKMADLPPEVTGEVWTLALKTEFGSAWNCTASFPEWWDEVWRGMTPAEG</sequence>
<dbReference type="PANTHER" id="PTHR42724">
    <property type="entry name" value="TETRAACYLDISACCHARIDE 4'-KINASE"/>
    <property type="match status" value="1"/>
</dbReference>
<dbReference type="SUPFAM" id="SSF52540">
    <property type="entry name" value="P-loop containing nucleoside triphosphate hydrolases"/>
    <property type="match status" value="1"/>
</dbReference>
<dbReference type="GO" id="GO:0005886">
    <property type="term" value="C:plasma membrane"/>
    <property type="evidence" value="ECO:0007669"/>
    <property type="project" value="TreeGrafter"/>
</dbReference>
<evidence type="ECO:0000313" key="14">
    <source>
        <dbReference type="EMBL" id="GFM36201.1"/>
    </source>
</evidence>
<evidence type="ECO:0000256" key="11">
    <source>
        <dbReference type="ARBA" id="ARBA00023098"/>
    </source>
</evidence>
<gene>
    <name evidence="13 14" type="primary">lpxK</name>
    <name evidence="14" type="ORF">DSM19430T_08850</name>
</gene>
<evidence type="ECO:0000256" key="2">
    <source>
        <dbReference type="ARBA" id="ARBA00004870"/>
    </source>
</evidence>
<dbReference type="InterPro" id="IPR027417">
    <property type="entry name" value="P-loop_NTPase"/>
</dbReference>
<keyword evidence="8 13" id="KW-0547">Nucleotide-binding</keyword>
<evidence type="ECO:0000256" key="4">
    <source>
        <dbReference type="ARBA" id="ARBA00016436"/>
    </source>
</evidence>
<keyword evidence="15" id="KW-1185">Reference proteome</keyword>
<evidence type="ECO:0000256" key="13">
    <source>
        <dbReference type="HAMAP-Rule" id="MF_00409"/>
    </source>
</evidence>
<keyword evidence="11 13" id="KW-0443">Lipid metabolism</keyword>
<evidence type="ECO:0000256" key="10">
    <source>
        <dbReference type="ARBA" id="ARBA00022840"/>
    </source>
</evidence>
<dbReference type="PANTHER" id="PTHR42724:SF1">
    <property type="entry name" value="TETRAACYLDISACCHARIDE 4'-KINASE, MITOCHONDRIAL-RELATED"/>
    <property type="match status" value="1"/>
</dbReference>
<evidence type="ECO:0000256" key="9">
    <source>
        <dbReference type="ARBA" id="ARBA00022777"/>
    </source>
</evidence>
<accession>A0A7J0BSM9</accession>
<dbReference type="GO" id="GO:0009029">
    <property type="term" value="F:lipid-A 4'-kinase activity"/>
    <property type="evidence" value="ECO:0007669"/>
    <property type="project" value="UniProtKB-UniRule"/>
</dbReference>
<dbReference type="Proteomes" id="UP000503820">
    <property type="component" value="Unassembled WGS sequence"/>
</dbReference>
<evidence type="ECO:0000256" key="6">
    <source>
        <dbReference type="ARBA" id="ARBA00022556"/>
    </source>
</evidence>
<dbReference type="EC" id="2.7.1.130" evidence="3 13"/>
<dbReference type="GO" id="GO:0005524">
    <property type="term" value="F:ATP binding"/>
    <property type="evidence" value="ECO:0007669"/>
    <property type="project" value="UniProtKB-UniRule"/>
</dbReference>
<evidence type="ECO:0000256" key="12">
    <source>
        <dbReference type="ARBA" id="ARBA00029757"/>
    </source>
</evidence>
<dbReference type="GO" id="GO:0009245">
    <property type="term" value="P:lipid A biosynthetic process"/>
    <property type="evidence" value="ECO:0007669"/>
    <property type="project" value="UniProtKB-UniRule"/>
</dbReference>
<name>A0A7J0BSM9_9BACT</name>
<evidence type="ECO:0000313" key="15">
    <source>
        <dbReference type="Proteomes" id="UP000503820"/>
    </source>
</evidence>
<dbReference type="InterPro" id="IPR003758">
    <property type="entry name" value="LpxK"/>
</dbReference>
<comment type="catalytic activity">
    <reaction evidence="13">
        <text>a lipid A disaccharide + ATP = a lipid IVA + ADP + H(+)</text>
        <dbReference type="Rhea" id="RHEA:67840"/>
        <dbReference type="ChEBI" id="CHEBI:15378"/>
        <dbReference type="ChEBI" id="CHEBI:30616"/>
        <dbReference type="ChEBI" id="CHEBI:176343"/>
        <dbReference type="ChEBI" id="CHEBI:176425"/>
        <dbReference type="ChEBI" id="CHEBI:456216"/>
        <dbReference type="EC" id="2.7.1.130"/>
    </reaction>
</comment>
<comment type="function">
    <text evidence="1 13">Transfers the gamma-phosphate of ATP to the 4'-position of a tetraacyldisaccharide 1-phosphate intermediate (termed DS-1-P) to form tetraacyldisaccharide 1,4'-bis-phosphate (lipid IVA).</text>
</comment>